<feature type="non-terminal residue" evidence="1">
    <location>
        <position position="1"/>
    </location>
</feature>
<protein>
    <submittedName>
        <fullName evidence="1">Uncharacterized protein</fullName>
    </submittedName>
</protein>
<proteinExistence type="predicted"/>
<dbReference type="AlphaFoldDB" id="A0AAV5SIE6"/>
<dbReference type="Proteomes" id="UP001432027">
    <property type="component" value="Unassembled WGS sequence"/>
</dbReference>
<comment type="caution">
    <text evidence="1">The sequence shown here is derived from an EMBL/GenBank/DDBJ whole genome shotgun (WGS) entry which is preliminary data.</text>
</comment>
<gene>
    <name evidence="1" type="ORF">PENTCL1PPCAC_2110</name>
</gene>
<organism evidence="1 2">
    <name type="scientific">Pristionchus entomophagus</name>
    <dbReference type="NCBI Taxonomy" id="358040"/>
    <lineage>
        <taxon>Eukaryota</taxon>
        <taxon>Metazoa</taxon>
        <taxon>Ecdysozoa</taxon>
        <taxon>Nematoda</taxon>
        <taxon>Chromadorea</taxon>
        <taxon>Rhabditida</taxon>
        <taxon>Rhabditina</taxon>
        <taxon>Diplogasteromorpha</taxon>
        <taxon>Diplogasteroidea</taxon>
        <taxon>Neodiplogasteridae</taxon>
        <taxon>Pristionchus</taxon>
    </lineage>
</organism>
<accession>A0AAV5SIE6</accession>
<sequence length="166" mass="19432">ILLYLSSTTEARRCFPEEKMTSFAETNCPPDWYCYILKVNKGSKVTMGCTKYPWRIPMAVRNIIFIDDKNEGKSIKLKAILSPQSFALSSDDDAETYKYCATREVFCDWSFSTLYDYEYSELLAYFDWFEGAKHYAHYHSDRLAEIADITGETISWYHFNVLFGLF</sequence>
<name>A0AAV5SIE6_9BILA</name>
<keyword evidence="2" id="KW-1185">Reference proteome</keyword>
<evidence type="ECO:0000313" key="2">
    <source>
        <dbReference type="Proteomes" id="UP001432027"/>
    </source>
</evidence>
<evidence type="ECO:0000313" key="1">
    <source>
        <dbReference type="EMBL" id="GMS79935.1"/>
    </source>
</evidence>
<reference evidence="1" key="1">
    <citation type="submission" date="2023-10" db="EMBL/GenBank/DDBJ databases">
        <title>Genome assembly of Pristionchus species.</title>
        <authorList>
            <person name="Yoshida K."/>
            <person name="Sommer R.J."/>
        </authorList>
    </citation>
    <scope>NUCLEOTIDE SEQUENCE</scope>
    <source>
        <strain evidence="1">RS0144</strain>
    </source>
</reference>
<dbReference type="EMBL" id="BTSX01000001">
    <property type="protein sequence ID" value="GMS79935.1"/>
    <property type="molecule type" value="Genomic_DNA"/>
</dbReference>